<evidence type="ECO:0000259" key="1">
    <source>
        <dbReference type="Pfam" id="PF13304"/>
    </source>
</evidence>
<dbReference type="AlphaFoldDB" id="A0A1H5R216"/>
<dbReference type="EMBL" id="FNUJ01000006">
    <property type="protein sequence ID" value="SEF32442.1"/>
    <property type="molecule type" value="Genomic_DNA"/>
</dbReference>
<evidence type="ECO:0000313" key="2">
    <source>
        <dbReference type="EMBL" id="SEF32442.1"/>
    </source>
</evidence>
<dbReference type="RefSeq" id="WP_086670234.1">
    <property type="nucleotide sequence ID" value="NZ_FNUJ01000006.1"/>
</dbReference>
<keyword evidence="3" id="KW-1185">Reference proteome</keyword>
<dbReference type="InterPro" id="IPR027417">
    <property type="entry name" value="P-loop_NTPase"/>
</dbReference>
<dbReference type="OrthoDB" id="3237462at2"/>
<reference evidence="3" key="1">
    <citation type="submission" date="2016-10" db="EMBL/GenBank/DDBJ databases">
        <authorList>
            <person name="Varghese N."/>
            <person name="Submissions S."/>
        </authorList>
    </citation>
    <scope>NUCLEOTIDE SEQUENCE [LARGE SCALE GENOMIC DNA]</scope>
    <source>
        <strain evidence="3">DSM 44654</strain>
    </source>
</reference>
<name>A0A1H5R216_9PSEU</name>
<dbReference type="InterPro" id="IPR003959">
    <property type="entry name" value="ATPase_AAA_core"/>
</dbReference>
<gene>
    <name evidence="2" type="ORF">SAMN05421837_106239</name>
</gene>
<dbReference type="GO" id="GO:0016887">
    <property type="term" value="F:ATP hydrolysis activity"/>
    <property type="evidence" value="ECO:0007669"/>
    <property type="project" value="InterPro"/>
</dbReference>
<dbReference type="InterPro" id="IPR051396">
    <property type="entry name" value="Bact_Antivir_Def_Nuclease"/>
</dbReference>
<dbReference type="GO" id="GO:0005524">
    <property type="term" value="F:ATP binding"/>
    <property type="evidence" value="ECO:0007669"/>
    <property type="project" value="InterPro"/>
</dbReference>
<dbReference type="Pfam" id="PF13304">
    <property type="entry name" value="AAA_21"/>
    <property type="match status" value="1"/>
</dbReference>
<accession>A0A1H5R216</accession>
<sequence length="495" mass="54975">MGERKDVWKRLEQAKPTGLERLSIAASPVFAPGDLEWDRFTVVTGNHGAGKSYLLRTLTAAFPERPKLKPTGPPYEVDSLRAEAMTGRYVLHHRARGATTWEADLGKPSEERLSGSVLTQESPLPFGEYLDAGSAFETDYYWAFDSSSYFDEETKKHLTEGPFPFSAEEARALRAITGRHYDELRWYSFQAEEGLFVPLPEGVIDGQVVTAARMSRGELWVHFLLYHLRRAPAGSTIVIDEPETYLSPIGHVALIDELARRTLAHGVQTIIATHSTAMISRVPPAMLRVLTPGPDGTRVIRPVSTGAALHTVGHRIPVSGVIFVEDEVAKRMVTAALARLDRTLAEQVDVVAAKGAGEALAGARVLNRSRTLRVCALLDGDQRGNLGTGHDFPVAVLPGESPDDELLRRVRADPRALAELLDQCVDDVVLSLDRARFVPHQFWWTGAARLLGVDEDVLIGHVVRIWLRDSEVQQELRLVFADLRERWSRAIRLRK</sequence>
<feature type="domain" description="ATPase AAA-type core" evidence="1">
    <location>
        <begin position="205"/>
        <end position="277"/>
    </location>
</feature>
<dbReference type="Gene3D" id="3.40.50.300">
    <property type="entry name" value="P-loop containing nucleotide triphosphate hydrolases"/>
    <property type="match status" value="1"/>
</dbReference>
<dbReference type="PANTHER" id="PTHR43581:SF3">
    <property type="entry name" value="AAA+ ATPASE DOMAIN-CONTAINING PROTEIN"/>
    <property type="match status" value="1"/>
</dbReference>
<evidence type="ECO:0000313" key="3">
    <source>
        <dbReference type="Proteomes" id="UP000198878"/>
    </source>
</evidence>
<dbReference type="Proteomes" id="UP000198878">
    <property type="component" value="Unassembled WGS sequence"/>
</dbReference>
<dbReference type="STRING" id="218821.SAMN05421837_106239"/>
<proteinExistence type="predicted"/>
<protein>
    <submittedName>
        <fullName evidence="2">AAA domain-containing protein, putative AbiEii toxin, Type IV TA system</fullName>
    </submittedName>
</protein>
<organism evidence="2 3">
    <name type="scientific">Amycolatopsis pretoriensis</name>
    <dbReference type="NCBI Taxonomy" id="218821"/>
    <lineage>
        <taxon>Bacteria</taxon>
        <taxon>Bacillati</taxon>
        <taxon>Actinomycetota</taxon>
        <taxon>Actinomycetes</taxon>
        <taxon>Pseudonocardiales</taxon>
        <taxon>Pseudonocardiaceae</taxon>
        <taxon>Amycolatopsis</taxon>
    </lineage>
</organism>
<dbReference type="PANTHER" id="PTHR43581">
    <property type="entry name" value="ATP/GTP PHOSPHATASE"/>
    <property type="match status" value="1"/>
</dbReference>
<dbReference type="SUPFAM" id="SSF52540">
    <property type="entry name" value="P-loop containing nucleoside triphosphate hydrolases"/>
    <property type="match status" value="1"/>
</dbReference>